<organism evidence="2">
    <name type="scientific">Arundo donax</name>
    <name type="common">Giant reed</name>
    <name type="synonym">Donax arundinaceus</name>
    <dbReference type="NCBI Taxonomy" id="35708"/>
    <lineage>
        <taxon>Eukaryota</taxon>
        <taxon>Viridiplantae</taxon>
        <taxon>Streptophyta</taxon>
        <taxon>Embryophyta</taxon>
        <taxon>Tracheophyta</taxon>
        <taxon>Spermatophyta</taxon>
        <taxon>Magnoliopsida</taxon>
        <taxon>Liliopsida</taxon>
        <taxon>Poales</taxon>
        <taxon>Poaceae</taxon>
        <taxon>PACMAD clade</taxon>
        <taxon>Arundinoideae</taxon>
        <taxon>Arundineae</taxon>
        <taxon>Arundo</taxon>
    </lineage>
</organism>
<proteinExistence type="inferred from homology"/>
<dbReference type="InterPro" id="IPR023410">
    <property type="entry name" value="14-3-3_domain"/>
</dbReference>
<accession>A0A0A8YSN8</accession>
<dbReference type="SMART" id="SM00101">
    <property type="entry name" value="14_3_3"/>
    <property type="match status" value="1"/>
</dbReference>
<dbReference type="Gene3D" id="1.20.190.20">
    <property type="entry name" value="14-3-3 domain"/>
    <property type="match status" value="1"/>
</dbReference>
<comment type="similarity">
    <text evidence="1">Belongs to the 14-3-3 family.</text>
</comment>
<reference evidence="2" key="1">
    <citation type="submission" date="2014-09" db="EMBL/GenBank/DDBJ databases">
        <authorList>
            <person name="Magalhaes I.L.F."/>
            <person name="Oliveira U."/>
            <person name="Santos F.R."/>
            <person name="Vidigal T.H.D.A."/>
            <person name="Brescovit A.D."/>
            <person name="Santos A.J."/>
        </authorList>
    </citation>
    <scope>NUCLEOTIDE SEQUENCE</scope>
    <source>
        <tissue evidence="2">Shoot tissue taken approximately 20 cm above the soil surface</tissue>
    </source>
</reference>
<dbReference type="PANTHER" id="PTHR18860">
    <property type="entry name" value="14-3-3 PROTEIN"/>
    <property type="match status" value="1"/>
</dbReference>
<dbReference type="InterPro" id="IPR000308">
    <property type="entry name" value="14-3-3"/>
</dbReference>
<name>A0A0A8YSN8_ARUDO</name>
<dbReference type="EMBL" id="GBRH01267846">
    <property type="protein sequence ID" value="JAD30049.1"/>
    <property type="molecule type" value="Transcribed_RNA"/>
</dbReference>
<dbReference type="SUPFAM" id="SSF48445">
    <property type="entry name" value="14-3-3 protein"/>
    <property type="match status" value="1"/>
</dbReference>
<protein>
    <submittedName>
        <fullName evidence="2">Uncharacterized protein</fullName>
    </submittedName>
</protein>
<dbReference type="AlphaFoldDB" id="A0A0A8YSN8"/>
<reference evidence="2" key="2">
    <citation type="journal article" date="2015" name="Data Brief">
        <title>Shoot transcriptome of the giant reed, Arundo donax.</title>
        <authorList>
            <person name="Barrero R.A."/>
            <person name="Guerrero F.D."/>
            <person name="Moolhuijzen P."/>
            <person name="Goolsby J.A."/>
            <person name="Tidwell J."/>
            <person name="Bellgard S.E."/>
            <person name="Bellgard M.I."/>
        </authorList>
    </citation>
    <scope>NUCLEOTIDE SEQUENCE</scope>
    <source>
        <tissue evidence="2">Shoot tissue taken approximately 20 cm above the soil surface</tissue>
    </source>
</reference>
<evidence type="ECO:0000256" key="1">
    <source>
        <dbReference type="ARBA" id="ARBA00006141"/>
    </source>
</evidence>
<dbReference type="InterPro" id="IPR036815">
    <property type="entry name" value="14-3-3_dom_sf"/>
</dbReference>
<evidence type="ECO:0000313" key="2">
    <source>
        <dbReference type="EMBL" id="JAD30049.1"/>
    </source>
</evidence>
<dbReference type="Pfam" id="PF00244">
    <property type="entry name" value="14-3-3"/>
    <property type="match status" value="1"/>
</dbReference>
<sequence>MPRRSPCKNVIRALCAPWRIVSSIEQKKEGRGASGHAVAAPGYCGCVENELSNICTGILRLLDERRIVDAKVFYLKVKGDYHRYLAEFKTGNEHKDAADATLSAY</sequence>